<dbReference type="GO" id="GO:0016887">
    <property type="term" value="F:ATP hydrolysis activity"/>
    <property type="evidence" value="ECO:0007669"/>
    <property type="project" value="RHEA"/>
</dbReference>
<organism evidence="15 16">
    <name type="scientific">Candidatus Magasanikbacteria bacterium RIFCSPLOWO2_01_FULL_40_15</name>
    <dbReference type="NCBI Taxonomy" id="1798686"/>
    <lineage>
        <taxon>Bacteria</taxon>
        <taxon>Candidatus Magasanikiibacteriota</taxon>
    </lineage>
</organism>
<dbReference type="EC" id="5.6.2.4" evidence="8"/>
<keyword evidence="11" id="KW-0175">Coiled coil</keyword>
<evidence type="ECO:0000256" key="1">
    <source>
        <dbReference type="ARBA" id="ARBA00009922"/>
    </source>
</evidence>
<dbReference type="GO" id="GO:0005524">
    <property type="term" value="F:ATP binding"/>
    <property type="evidence" value="ECO:0007669"/>
    <property type="project" value="UniProtKB-UniRule"/>
</dbReference>
<feature type="domain" description="UvrD-like helicase C-terminal" evidence="14">
    <location>
        <begin position="302"/>
        <end position="583"/>
    </location>
</feature>
<dbReference type="GO" id="GO:0043138">
    <property type="term" value="F:3'-5' DNA helicase activity"/>
    <property type="evidence" value="ECO:0007669"/>
    <property type="project" value="UniProtKB-EC"/>
</dbReference>
<dbReference type="EMBL" id="MFQH01000001">
    <property type="protein sequence ID" value="OGH78880.1"/>
    <property type="molecule type" value="Genomic_DNA"/>
</dbReference>
<keyword evidence="4 10" id="KW-0347">Helicase</keyword>
<dbReference type="InterPro" id="IPR014016">
    <property type="entry name" value="UvrD-like_ATP-bd"/>
</dbReference>
<evidence type="ECO:0000256" key="3">
    <source>
        <dbReference type="ARBA" id="ARBA00022801"/>
    </source>
</evidence>
<proteinExistence type="inferred from homology"/>
<dbReference type="GO" id="GO:0000725">
    <property type="term" value="P:recombinational repair"/>
    <property type="evidence" value="ECO:0007669"/>
    <property type="project" value="TreeGrafter"/>
</dbReference>
<comment type="catalytic activity">
    <reaction evidence="9">
        <text>ATP + H2O = ADP + phosphate + H(+)</text>
        <dbReference type="Rhea" id="RHEA:13065"/>
        <dbReference type="ChEBI" id="CHEBI:15377"/>
        <dbReference type="ChEBI" id="CHEBI:15378"/>
        <dbReference type="ChEBI" id="CHEBI:30616"/>
        <dbReference type="ChEBI" id="CHEBI:43474"/>
        <dbReference type="ChEBI" id="CHEBI:456216"/>
        <dbReference type="EC" id="5.6.2.4"/>
    </reaction>
</comment>
<dbReference type="CDD" id="cd17932">
    <property type="entry name" value="DEXQc_UvrD"/>
    <property type="match status" value="1"/>
</dbReference>
<evidence type="ECO:0000256" key="11">
    <source>
        <dbReference type="SAM" id="Coils"/>
    </source>
</evidence>
<protein>
    <recommendedName>
        <fullName evidence="8">DNA 3'-5' helicase</fullName>
        <ecNumber evidence="8">5.6.2.4</ecNumber>
    </recommendedName>
</protein>
<dbReference type="PANTHER" id="PTHR11070">
    <property type="entry name" value="UVRD / RECB / PCRA DNA HELICASE FAMILY MEMBER"/>
    <property type="match status" value="1"/>
</dbReference>
<dbReference type="Gene3D" id="1.10.10.160">
    <property type="match status" value="1"/>
</dbReference>
<dbReference type="Gene3D" id="3.40.50.300">
    <property type="entry name" value="P-loop containing nucleotide triphosphate hydrolases"/>
    <property type="match status" value="2"/>
</dbReference>
<feature type="binding site" evidence="10">
    <location>
        <begin position="27"/>
        <end position="34"/>
    </location>
    <ligand>
        <name>ATP</name>
        <dbReference type="ChEBI" id="CHEBI:30616"/>
    </ligand>
</feature>
<evidence type="ECO:0000256" key="2">
    <source>
        <dbReference type="ARBA" id="ARBA00022741"/>
    </source>
</evidence>
<evidence type="ECO:0000256" key="8">
    <source>
        <dbReference type="ARBA" id="ARBA00034808"/>
    </source>
</evidence>
<keyword evidence="2 10" id="KW-0547">Nucleotide-binding</keyword>
<accession>A0A1F6N5C3</accession>
<comment type="caution">
    <text evidence="15">The sequence shown here is derived from an EMBL/GenBank/DDBJ whole genome shotgun (WGS) entry which is preliminary data.</text>
</comment>
<dbReference type="InterPro" id="IPR013986">
    <property type="entry name" value="DExx_box_DNA_helicase_dom_sf"/>
</dbReference>
<dbReference type="Proteomes" id="UP000177040">
    <property type="component" value="Unassembled WGS sequence"/>
</dbReference>
<feature type="coiled-coil region" evidence="11">
    <location>
        <begin position="509"/>
        <end position="536"/>
    </location>
</feature>
<dbReference type="GO" id="GO:0003677">
    <property type="term" value="F:DNA binding"/>
    <property type="evidence" value="ECO:0007669"/>
    <property type="project" value="InterPro"/>
</dbReference>
<feature type="domain" description="UvrD-like helicase ATP-binding" evidence="13">
    <location>
        <begin position="6"/>
        <end position="301"/>
    </location>
</feature>
<dbReference type="Pfam" id="PF13361">
    <property type="entry name" value="UvrD_C"/>
    <property type="match status" value="2"/>
</dbReference>
<comment type="similarity">
    <text evidence="1">Belongs to the helicase family. UvrD subfamily.</text>
</comment>
<dbReference type="PANTHER" id="PTHR11070:SF3">
    <property type="entry name" value="DNA 3'-5' HELICASE"/>
    <property type="match status" value="1"/>
</dbReference>
<evidence type="ECO:0000259" key="13">
    <source>
        <dbReference type="PROSITE" id="PS51198"/>
    </source>
</evidence>
<dbReference type="AlphaFoldDB" id="A0A1F6N5C3"/>
<dbReference type="InterPro" id="IPR027417">
    <property type="entry name" value="P-loop_NTPase"/>
</dbReference>
<dbReference type="InterPro" id="IPR000212">
    <property type="entry name" value="DNA_helicase_UvrD/REP"/>
</dbReference>
<evidence type="ECO:0000256" key="12">
    <source>
        <dbReference type="SAM" id="MobiDB-lite"/>
    </source>
</evidence>
<dbReference type="GO" id="GO:0005829">
    <property type="term" value="C:cytosol"/>
    <property type="evidence" value="ECO:0007669"/>
    <property type="project" value="TreeGrafter"/>
</dbReference>
<evidence type="ECO:0000313" key="16">
    <source>
        <dbReference type="Proteomes" id="UP000177040"/>
    </source>
</evidence>
<evidence type="ECO:0000256" key="9">
    <source>
        <dbReference type="ARBA" id="ARBA00048988"/>
    </source>
</evidence>
<sequence length="715" mass="81305">MIDYKQELNEEQLKVVERGDGPCLVLAGAGSGKTRTITYRVAYLLEQGIRPDEILLVTFTNKAAREMVHRIQELPISIEKFILSKAEGKIFLPWSGTFHHIAFRLLKQYASLIGYANNFTVLDAEDSKDILKLCLKMEGVDRTQKRFPSANVIHSLISYARNAERALTEIIMERHPQWVDVADTLGRIAGDYDKRKRTANTMDFDDLLVNLYRLLIGQQSLAHKLATQFCYVLVDEYQDTNKIQASIIRVLSSVHRNILVVGDDAQSIYSFRAADIQNILDFEIRYPGAAIFRLETNYRSTPDILEVANEVIANNTKQYQKKLKSIREKFTRPEIHCFADQSEEAEFIAERIVELHDEGVALAHIAVLFRAAFHTHALELELNKRNIPYEYRGGLRFFERAHVKDVLAFLRLYNNPRDTVAWSRALSMQVGIGPGTVEKIIARALALMGNDSQSAQSIDASFFDEIGLSLPSRARVGWNDFVLMWQRMVRDEDNNPGSLITALLDSKYADYLEAEYPDYRERREDLQQLAHLAEREEDLGKFLAESVLQEQFAWPSGTPDGSASTSVGNDERIILSTIHQAKGLEWEAVFILNVAAGQFPSERSTQEANGLEEERRLFYVAVTRAKKYLYLSYPLTGNLHSYLQGPSQFLGEISQDNVETYGNSVSSTSFFDPSDAVDDIKYVAEPENNRNDDSEDVPFHSKPRPKSFLKSIDEL</sequence>
<comment type="catalytic activity">
    <reaction evidence="7">
        <text>Couples ATP hydrolysis with the unwinding of duplex DNA by translocating in the 3'-5' direction.</text>
        <dbReference type="EC" id="5.6.2.4"/>
    </reaction>
</comment>
<keyword evidence="5 10" id="KW-0067">ATP-binding</keyword>
<dbReference type="Gene3D" id="1.10.486.10">
    <property type="entry name" value="PCRA, domain 4"/>
    <property type="match status" value="1"/>
</dbReference>
<dbReference type="PROSITE" id="PS51198">
    <property type="entry name" value="UVRD_HELICASE_ATP_BIND"/>
    <property type="match status" value="1"/>
</dbReference>
<name>A0A1F6N5C3_9BACT</name>
<dbReference type="PROSITE" id="PS51217">
    <property type="entry name" value="UVRD_HELICASE_CTER"/>
    <property type="match status" value="1"/>
</dbReference>
<dbReference type="InterPro" id="IPR014017">
    <property type="entry name" value="DNA_helicase_UvrD-like_C"/>
</dbReference>
<evidence type="ECO:0000256" key="10">
    <source>
        <dbReference type="PROSITE-ProRule" id="PRU00560"/>
    </source>
</evidence>
<reference evidence="15 16" key="1">
    <citation type="journal article" date="2016" name="Nat. Commun.">
        <title>Thousands of microbial genomes shed light on interconnected biogeochemical processes in an aquifer system.</title>
        <authorList>
            <person name="Anantharaman K."/>
            <person name="Brown C.T."/>
            <person name="Hug L.A."/>
            <person name="Sharon I."/>
            <person name="Castelle C.J."/>
            <person name="Probst A.J."/>
            <person name="Thomas B.C."/>
            <person name="Singh A."/>
            <person name="Wilkins M.J."/>
            <person name="Karaoz U."/>
            <person name="Brodie E.L."/>
            <person name="Williams K.H."/>
            <person name="Hubbard S.S."/>
            <person name="Banfield J.F."/>
        </authorList>
    </citation>
    <scope>NUCLEOTIDE SEQUENCE [LARGE SCALE GENOMIC DNA]</scope>
</reference>
<feature type="region of interest" description="Disordered" evidence="12">
    <location>
        <begin position="685"/>
        <end position="715"/>
    </location>
</feature>
<evidence type="ECO:0000256" key="6">
    <source>
        <dbReference type="ARBA" id="ARBA00023235"/>
    </source>
</evidence>
<evidence type="ECO:0000313" key="15">
    <source>
        <dbReference type="EMBL" id="OGH78880.1"/>
    </source>
</evidence>
<evidence type="ECO:0000256" key="4">
    <source>
        <dbReference type="ARBA" id="ARBA00022806"/>
    </source>
</evidence>
<dbReference type="Pfam" id="PF00580">
    <property type="entry name" value="UvrD-helicase"/>
    <property type="match status" value="1"/>
</dbReference>
<evidence type="ECO:0000256" key="7">
    <source>
        <dbReference type="ARBA" id="ARBA00034617"/>
    </source>
</evidence>
<evidence type="ECO:0000256" key="5">
    <source>
        <dbReference type="ARBA" id="ARBA00022840"/>
    </source>
</evidence>
<keyword evidence="6" id="KW-0413">Isomerase</keyword>
<keyword evidence="3 10" id="KW-0378">Hydrolase</keyword>
<gene>
    <name evidence="15" type="ORF">A2983_00930</name>
</gene>
<evidence type="ECO:0000259" key="14">
    <source>
        <dbReference type="PROSITE" id="PS51217"/>
    </source>
</evidence>
<dbReference type="SUPFAM" id="SSF52540">
    <property type="entry name" value="P-loop containing nucleoside triphosphate hydrolases"/>
    <property type="match status" value="1"/>
</dbReference>